<evidence type="ECO:0000313" key="2">
    <source>
        <dbReference type="Proteomes" id="UP000011713"/>
    </source>
</evidence>
<protein>
    <submittedName>
        <fullName evidence="1">Uncharacterized protein</fullName>
    </submittedName>
</protein>
<dbReference type="Proteomes" id="UP000011713">
    <property type="component" value="Unassembled WGS sequence"/>
</dbReference>
<keyword evidence="2" id="KW-1185">Reference proteome</keyword>
<dbReference type="EMBL" id="JH598461">
    <property type="status" value="NOT_ANNOTATED_CDS"/>
    <property type="molecule type" value="Genomic_DNA"/>
</dbReference>
<evidence type="ECO:0000313" key="1">
    <source>
        <dbReference type="EnsemblProtists" id="HpaP801674"/>
    </source>
</evidence>
<dbReference type="EnsemblProtists" id="HpaT801674">
    <property type="protein sequence ID" value="HpaP801674"/>
    <property type="gene ID" value="HpaG801674"/>
</dbReference>
<organism evidence="1 2">
    <name type="scientific">Hyaloperonospora arabidopsidis (strain Emoy2)</name>
    <name type="common">Downy mildew agent</name>
    <name type="synonym">Peronospora arabidopsidis</name>
    <dbReference type="NCBI Taxonomy" id="559515"/>
    <lineage>
        <taxon>Eukaryota</taxon>
        <taxon>Sar</taxon>
        <taxon>Stramenopiles</taxon>
        <taxon>Oomycota</taxon>
        <taxon>Peronosporomycetes</taxon>
        <taxon>Peronosporales</taxon>
        <taxon>Peronosporaceae</taxon>
        <taxon>Hyaloperonospora</taxon>
    </lineage>
</organism>
<accession>M4B5X4</accession>
<dbReference type="AlphaFoldDB" id="M4B5X4"/>
<dbReference type="VEuPathDB" id="FungiDB:HpaG801673"/>
<proteinExistence type="predicted"/>
<reference evidence="1" key="2">
    <citation type="submission" date="2015-06" db="UniProtKB">
        <authorList>
            <consortium name="EnsemblProtists"/>
        </authorList>
    </citation>
    <scope>IDENTIFICATION</scope>
    <source>
        <strain evidence="1">Emoy2</strain>
    </source>
</reference>
<sequence>MTQIGVPRDRRPNSHFGGMREKSLRELKEQQLALCIEQVGSNAVPLDIAHCLLVGVSKTAARMMETTASVDFAGTNTTRAVHKEEEISVLVRLKKQ</sequence>
<dbReference type="HOGENOM" id="CLU_174375_0_0_1"/>
<name>M4B5X4_HYAAE</name>
<dbReference type="InParanoid" id="M4B5X4"/>
<reference evidence="2" key="1">
    <citation type="journal article" date="2010" name="Science">
        <title>Signatures of adaptation to obligate biotrophy in the Hyaloperonospora arabidopsidis genome.</title>
        <authorList>
            <person name="Baxter L."/>
            <person name="Tripathy S."/>
            <person name="Ishaque N."/>
            <person name="Boot N."/>
            <person name="Cabral A."/>
            <person name="Kemen E."/>
            <person name="Thines M."/>
            <person name="Ah-Fong A."/>
            <person name="Anderson R."/>
            <person name="Badejoko W."/>
            <person name="Bittner-Eddy P."/>
            <person name="Boore J.L."/>
            <person name="Chibucos M.C."/>
            <person name="Coates M."/>
            <person name="Dehal P."/>
            <person name="Delehaunty K."/>
            <person name="Dong S."/>
            <person name="Downton P."/>
            <person name="Dumas B."/>
            <person name="Fabro G."/>
            <person name="Fronick C."/>
            <person name="Fuerstenberg S.I."/>
            <person name="Fulton L."/>
            <person name="Gaulin E."/>
            <person name="Govers F."/>
            <person name="Hughes L."/>
            <person name="Humphray S."/>
            <person name="Jiang R.H."/>
            <person name="Judelson H."/>
            <person name="Kamoun S."/>
            <person name="Kyung K."/>
            <person name="Meijer H."/>
            <person name="Minx P."/>
            <person name="Morris P."/>
            <person name="Nelson J."/>
            <person name="Phuntumart V."/>
            <person name="Qutob D."/>
            <person name="Rehmany A."/>
            <person name="Rougon-Cardoso A."/>
            <person name="Ryden P."/>
            <person name="Torto-Alalibo T."/>
            <person name="Studholme D."/>
            <person name="Wang Y."/>
            <person name="Win J."/>
            <person name="Wood J."/>
            <person name="Clifton S.W."/>
            <person name="Rogers J."/>
            <person name="Van den Ackerveken G."/>
            <person name="Jones J.D."/>
            <person name="McDowell J.M."/>
            <person name="Beynon J."/>
            <person name="Tyler B.M."/>
        </authorList>
    </citation>
    <scope>NUCLEOTIDE SEQUENCE [LARGE SCALE GENOMIC DNA]</scope>
    <source>
        <strain evidence="2">Emoy2</strain>
    </source>
</reference>
<dbReference type="EnsemblProtists" id="HpaT801673">
    <property type="protein sequence ID" value="HpaP801673"/>
    <property type="gene ID" value="HpaG801673"/>
</dbReference>